<dbReference type="Proteomes" id="UP001221757">
    <property type="component" value="Unassembled WGS sequence"/>
</dbReference>
<sequence length="129" mass="14601">MLMSETRSPPRSGWKPGYTRIQGYGVALSRYLGPRSEVGQVLENYQWDAMDKIIVTARDFSESAGCMVFLQMNGVQLCSRWRTEGQWKDFRGKSDNNRAVMASCRDVDVFGPHSHCTASFVPPLRTNFA</sequence>
<comment type="caution">
    <text evidence="1">The sequence shown here is derived from an EMBL/GenBank/DDBJ whole genome shotgun (WGS) entry which is preliminary data.</text>
</comment>
<evidence type="ECO:0000313" key="1">
    <source>
        <dbReference type="EMBL" id="KAJ7645793.1"/>
    </source>
</evidence>
<name>A0AAD7CD70_MYCRO</name>
<reference evidence="1" key="1">
    <citation type="submission" date="2023-03" db="EMBL/GenBank/DDBJ databases">
        <title>Massive genome expansion in bonnet fungi (Mycena s.s.) driven by repeated elements and novel gene families across ecological guilds.</title>
        <authorList>
            <consortium name="Lawrence Berkeley National Laboratory"/>
            <person name="Harder C.B."/>
            <person name="Miyauchi S."/>
            <person name="Viragh M."/>
            <person name="Kuo A."/>
            <person name="Thoen E."/>
            <person name="Andreopoulos B."/>
            <person name="Lu D."/>
            <person name="Skrede I."/>
            <person name="Drula E."/>
            <person name="Henrissat B."/>
            <person name="Morin E."/>
            <person name="Kohler A."/>
            <person name="Barry K."/>
            <person name="LaButti K."/>
            <person name="Morin E."/>
            <person name="Salamov A."/>
            <person name="Lipzen A."/>
            <person name="Mereny Z."/>
            <person name="Hegedus B."/>
            <person name="Baldrian P."/>
            <person name="Stursova M."/>
            <person name="Weitz H."/>
            <person name="Taylor A."/>
            <person name="Grigoriev I.V."/>
            <person name="Nagy L.G."/>
            <person name="Martin F."/>
            <person name="Kauserud H."/>
        </authorList>
    </citation>
    <scope>NUCLEOTIDE SEQUENCE</scope>
    <source>
        <strain evidence="1">CBHHK067</strain>
    </source>
</reference>
<keyword evidence="2" id="KW-1185">Reference proteome</keyword>
<protein>
    <submittedName>
        <fullName evidence="1">Uncharacterized protein</fullName>
    </submittedName>
</protein>
<organism evidence="1 2">
    <name type="scientific">Mycena rosella</name>
    <name type="common">Pink bonnet</name>
    <name type="synonym">Agaricus rosellus</name>
    <dbReference type="NCBI Taxonomy" id="1033263"/>
    <lineage>
        <taxon>Eukaryota</taxon>
        <taxon>Fungi</taxon>
        <taxon>Dikarya</taxon>
        <taxon>Basidiomycota</taxon>
        <taxon>Agaricomycotina</taxon>
        <taxon>Agaricomycetes</taxon>
        <taxon>Agaricomycetidae</taxon>
        <taxon>Agaricales</taxon>
        <taxon>Marasmiineae</taxon>
        <taxon>Mycenaceae</taxon>
        <taxon>Mycena</taxon>
    </lineage>
</organism>
<proteinExistence type="predicted"/>
<evidence type="ECO:0000313" key="2">
    <source>
        <dbReference type="Proteomes" id="UP001221757"/>
    </source>
</evidence>
<gene>
    <name evidence="1" type="ORF">B0H17DRAFT_1148289</name>
</gene>
<dbReference type="EMBL" id="JARKIE010000392">
    <property type="protein sequence ID" value="KAJ7645793.1"/>
    <property type="molecule type" value="Genomic_DNA"/>
</dbReference>
<accession>A0AAD7CD70</accession>
<dbReference type="AlphaFoldDB" id="A0AAD7CD70"/>